<feature type="compositionally biased region" description="Basic and acidic residues" evidence="4">
    <location>
        <begin position="246"/>
        <end position="259"/>
    </location>
</feature>
<feature type="domain" description="Ubiquitin-like protease family profile" evidence="5">
    <location>
        <begin position="1"/>
        <end position="345"/>
    </location>
</feature>
<dbReference type="InterPro" id="IPR038765">
    <property type="entry name" value="Papain-like_cys_pep_sf"/>
</dbReference>
<dbReference type="AlphaFoldDB" id="A0AAD9QAT1"/>
<dbReference type="InterPro" id="IPR036397">
    <property type="entry name" value="RNaseH_sf"/>
</dbReference>
<gene>
    <name evidence="7" type="ORF">P5673_019849</name>
</gene>
<dbReference type="GO" id="GO:0006508">
    <property type="term" value="P:proteolysis"/>
    <property type="evidence" value="ECO:0007669"/>
    <property type="project" value="UniProtKB-KW"/>
</dbReference>
<feature type="domain" description="Integrase catalytic" evidence="6">
    <location>
        <begin position="1"/>
        <end position="151"/>
    </location>
</feature>
<keyword evidence="2" id="KW-0645">Protease</keyword>
<dbReference type="InterPro" id="IPR001584">
    <property type="entry name" value="Integrase_cat-core"/>
</dbReference>
<organism evidence="7 8">
    <name type="scientific">Acropora cervicornis</name>
    <name type="common">Staghorn coral</name>
    <dbReference type="NCBI Taxonomy" id="6130"/>
    <lineage>
        <taxon>Eukaryota</taxon>
        <taxon>Metazoa</taxon>
        <taxon>Cnidaria</taxon>
        <taxon>Anthozoa</taxon>
        <taxon>Hexacorallia</taxon>
        <taxon>Scleractinia</taxon>
        <taxon>Astrocoeniina</taxon>
        <taxon>Acroporidae</taxon>
        <taxon>Acropora</taxon>
    </lineage>
</organism>
<dbReference type="Gene3D" id="3.90.70.80">
    <property type="match status" value="1"/>
</dbReference>
<evidence type="ECO:0000256" key="3">
    <source>
        <dbReference type="ARBA" id="ARBA00022801"/>
    </source>
</evidence>
<dbReference type="EMBL" id="JARQWQ010000047">
    <property type="protein sequence ID" value="KAK2557872.1"/>
    <property type="molecule type" value="Genomic_DNA"/>
</dbReference>
<evidence type="ECO:0000313" key="7">
    <source>
        <dbReference type="EMBL" id="KAK2557872.1"/>
    </source>
</evidence>
<dbReference type="GO" id="GO:0015074">
    <property type="term" value="P:DNA integration"/>
    <property type="evidence" value="ECO:0007669"/>
    <property type="project" value="InterPro"/>
</dbReference>
<dbReference type="Proteomes" id="UP001249851">
    <property type="component" value="Unassembled WGS sequence"/>
</dbReference>
<reference evidence="7" key="1">
    <citation type="journal article" date="2023" name="G3 (Bethesda)">
        <title>Whole genome assembly and annotation of the endangered Caribbean coral Acropora cervicornis.</title>
        <authorList>
            <person name="Selwyn J.D."/>
            <person name="Vollmer S.V."/>
        </authorList>
    </citation>
    <scope>NUCLEOTIDE SEQUENCE</scope>
    <source>
        <strain evidence="7">K2</strain>
    </source>
</reference>
<evidence type="ECO:0000259" key="5">
    <source>
        <dbReference type="PROSITE" id="PS50600"/>
    </source>
</evidence>
<feature type="region of interest" description="Disordered" evidence="4">
    <location>
        <begin position="229"/>
        <end position="259"/>
    </location>
</feature>
<dbReference type="PROSITE" id="PS50994">
    <property type="entry name" value="INTEGRASE"/>
    <property type="match status" value="1"/>
</dbReference>
<keyword evidence="3" id="KW-0378">Hydrolase</keyword>
<accession>A0AAD9QAT1</accession>
<dbReference type="SUPFAM" id="SSF53098">
    <property type="entry name" value="Ribonuclease H-like"/>
    <property type="match status" value="1"/>
</dbReference>
<dbReference type="InterPro" id="IPR003323">
    <property type="entry name" value="OTU_dom"/>
</dbReference>
<dbReference type="GO" id="GO:0008234">
    <property type="term" value="F:cysteine-type peptidase activity"/>
    <property type="evidence" value="ECO:0007669"/>
    <property type="project" value="InterPro"/>
</dbReference>
<dbReference type="PROSITE" id="PS50600">
    <property type="entry name" value="ULP_PROTEASE"/>
    <property type="match status" value="1"/>
</dbReference>
<dbReference type="GO" id="GO:0003676">
    <property type="term" value="F:nucleic acid binding"/>
    <property type="evidence" value="ECO:0007669"/>
    <property type="project" value="InterPro"/>
</dbReference>
<feature type="compositionally biased region" description="Basic and acidic residues" evidence="4">
    <location>
        <begin position="153"/>
        <end position="174"/>
    </location>
</feature>
<feature type="region of interest" description="Disordered" evidence="4">
    <location>
        <begin position="142"/>
        <end position="187"/>
    </location>
</feature>
<dbReference type="SUPFAM" id="SSF54001">
    <property type="entry name" value="Cysteine proteinases"/>
    <property type="match status" value="2"/>
</dbReference>
<sequence>MASMPATIDGDTYRYIMSVIDIFSRFLFLRPLQTKETSEVAEHLLDIYIEHGPPEILQSDQGPEFKGVVRTVCEMLNVCIIKSSAYSPQTQGKDERSHRTWKEKIKFDLINNNNGDLNWCTSVESRTDVERKFLGGKKEYEVPEENDNSFQMEESKREELTELERERDSIRQKALDASNDATHKGKKNSLKNTCEGFIHEADHSVHKYFISYNDPVTLRSKSDWFKVDHEEEEEENDRASRKRNARCTDHDDFPGESAKRAKTNNASLLEVCIDQITSFGKLIVTHQTIFDTIKERFIRSELQWLCDEDKTLFQEDNWDECTPQCPKQRNDTNCGVFTCLFAKQLLFSSDNHSSLTLNEDPRTEMAIDLLNLASASRSDDLPEVFQWMTDCQQASDKSASPKSRLDKEVGDAGLTYRQPPTPGDGNCLFHAMNDQLIRLGRVSCSATKLQPDLVNYLRSNPATPDGTHFSEFINLGAWDSYLPIMVMDGEWGDWIALWGLINMLEIPVAIVSSLGETGLNVIYPADYQNEAQATGDMALLGHEASFTTIAWNQWLLRNHN</sequence>
<protein>
    <submittedName>
        <fullName evidence="7">Gag-Pol polyprotein</fullName>
    </submittedName>
</protein>
<name>A0AAD9QAT1_ACRCE</name>
<dbReference type="CDD" id="cd22758">
    <property type="entry name" value="OTU_232R-like"/>
    <property type="match status" value="1"/>
</dbReference>
<dbReference type="InterPro" id="IPR003653">
    <property type="entry name" value="Peptidase_C48_C"/>
</dbReference>
<dbReference type="InterPro" id="IPR050951">
    <property type="entry name" value="Retrovirus_Pol_polyprotein"/>
</dbReference>
<evidence type="ECO:0000256" key="2">
    <source>
        <dbReference type="ARBA" id="ARBA00022670"/>
    </source>
</evidence>
<comment type="caution">
    <text evidence="7">The sequence shown here is derived from an EMBL/GenBank/DDBJ whole genome shotgun (WGS) entry which is preliminary data.</text>
</comment>
<evidence type="ECO:0000256" key="1">
    <source>
        <dbReference type="ARBA" id="ARBA00005234"/>
    </source>
</evidence>
<evidence type="ECO:0000259" key="6">
    <source>
        <dbReference type="PROSITE" id="PS50994"/>
    </source>
</evidence>
<dbReference type="PANTHER" id="PTHR37984:SF5">
    <property type="entry name" value="PROTEIN NYNRIN-LIKE"/>
    <property type="match status" value="1"/>
</dbReference>
<proteinExistence type="inferred from homology"/>
<dbReference type="Gene3D" id="3.40.395.10">
    <property type="entry name" value="Adenoviral Proteinase, Chain A"/>
    <property type="match status" value="1"/>
</dbReference>
<reference evidence="7" key="2">
    <citation type="journal article" date="2023" name="Science">
        <title>Genomic signatures of disease resistance in endangered staghorn corals.</title>
        <authorList>
            <person name="Vollmer S.V."/>
            <person name="Selwyn J.D."/>
            <person name="Despard B.A."/>
            <person name="Roesel C.L."/>
        </authorList>
    </citation>
    <scope>NUCLEOTIDE SEQUENCE</scope>
    <source>
        <strain evidence="7">K2</strain>
    </source>
</reference>
<evidence type="ECO:0000313" key="8">
    <source>
        <dbReference type="Proteomes" id="UP001249851"/>
    </source>
</evidence>
<comment type="similarity">
    <text evidence="1">Belongs to the peptidase C48 family.</text>
</comment>
<evidence type="ECO:0000256" key="4">
    <source>
        <dbReference type="SAM" id="MobiDB-lite"/>
    </source>
</evidence>
<keyword evidence="8" id="KW-1185">Reference proteome</keyword>
<dbReference type="Pfam" id="PF02338">
    <property type="entry name" value="OTU"/>
    <property type="match status" value="1"/>
</dbReference>
<dbReference type="InterPro" id="IPR012337">
    <property type="entry name" value="RNaseH-like_sf"/>
</dbReference>
<dbReference type="PANTHER" id="PTHR37984">
    <property type="entry name" value="PROTEIN CBG26694"/>
    <property type="match status" value="1"/>
</dbReference>
<dbReference type="Gene3D" id="3.30.420.10">
    <property type="entry name" value="Ribonuclease H-like superfamily/Ribonuclease H"/>
    <property type="match status" value="1"/>
</dbReference>